<proteinExistence type="predicted"/>
<accession>A0ABS5QDK8</accession>
<evidence type="ECO:0000313" key="4">
    <source>
        <dbReference type="Proteomes" id="UP000766336"/>
    </source>
</evidence>
<feature type="signal peptide" evidence="1">
    <location>
        <begin position="1"/>
        <end position="24"/>
    </location>
</feature>
<evidence type="ECO:0000313" key="3">
    <source>
        <dbReference type="EMBL" id="MBS7811786.1"/>
    </source>
</evidence>
<reference evidence="3 4" key="1">
    <citation type="submission" date="2021-05" db="EMBL/GenBank/DDBJ databases">
        <title>Roseococcus sp. XZZS9, whole genome shotgun sequencing project.</title>
        <authorList>
            <person name="Zhao G."/>
            <person name="Shen L."/>
        </authorList>
    </citation>
    <scope>NUCLEOTIDE SEQUENCE [LARGE SCALE GENOMIC DNA]</scope>
    <source>
        <strain evidence="3 4">XZZS9</strain>
    </source>
</reference>
<dbReference type="Gene3D" id="3.10.450.40">
    <property type="match status" value="1"/>
</dbReference>
<dbReference type="EMBL" id="JAHCDA010000002">
    <property type="protein sequence ID" value="MBS7811786.1"/>
    <property type="molecule type" value="Genomic_DNA"/>
</dbReference>
<dbReference type="Pfam" id="PF03413">
    <property type="entry name" value="PepSY"/>
    <property type="match status" value="1"/>
</dbReference>
<feature type="chain" id="PRO_5045324279" description="PepSY domain-containing protein" evidence="1">
    <location>
        <begin position="25"/>
        <end position="103"/>
    </location>
</feature>
<protein>
    <recommendedName>
        <fullName evidence="2">PepSY domain-containing protein</fullName>
    </recommendedName>
</protein>
<sequence>MLLRAAPLMLLIGLAALQPQPAIASSSEREELRLAVERGQVRPMSQFLGEVERRHNGRVIEAELDRHRGRIVWEVKILPAQGRTFKVRLDAATGVEIPRDSRD</sequence>
<organism evidence="3 4">
    <name type="scientific">Roseococcus pinisoli</name>
    <dbReference type="NCBI Taxonomy" id="2835040"/>
    <lineage>
        <taxon>Bacteria</taxon>
        <taxon>Pseudomonadati</taxon>
        <taxon>Pseudomonadota</taxon>
        <taxon>Alphaproteobacteria</taxon>
        <taxon>Acetobacterales</taxon>
        <taxon>Roseomonadaceae</taxon>
        <taxon>Roseococcus</taxon>
    </lineage>
</organism>
<feature type="domain" description="PepSY" evidence="2">
    <location>
        <begin position="51"/>
        <end position="95"/>
    </location>
</feature>
<evidence type="ECO:0000259" key="2">
    <source>
        <dbReference type="Pfam" id="PF03413"/>
    </source>
</evidence>
<name>A0ABS5QDK8_9PROT</name>
<evidence type="ECO:0000256" key="1">
    <source>
        <dbReference type="SAM" id="SignalP"/>
    </source>
</evidence>
<dbReference type="RefSeq" id="WP_213670436.1">
    <property type="nucleotide sequence ID" value="NZ_JAHCDA010000002.1"/>
</dbReference>
<comment type="caution">
    <text evidence="3">The sequence shown here is derived from an EMBL/GenBank/DDBJ whole genome shotgun (WGS) entry which is preliminary data.</text>
</comment>
<dbReference type="InterPro" id="IPR025711">
    <property type="entry name" value="PepSY"/>
</dbReference>
<keyword evidence="4" id="KW-1185">Reference proteome</keyword>
<keyword evidence="1" id="KW-0732">Signal</keyword>
<gene>
    <name evidence="3" type="ORF">KHU32_12630</name>
</gene>
<dbReference type="Proteomes" id="UP000766336">
    <property type="component" value="Unassembled WGS sequence"/>
</dbReference>